<organism evidence="9 10">
    <name type="scientific">Collybia nuda</name>
    <dbReference type="NCBI Taxonomy" id="64659"/>
    <lineage>
        <taxon>Eukaryota</taxon>
        <taxon>Fungi</taxon>
        <taxon>Dikarya</taxon>
        <taxon>Basidiomycota</taxon>
        <taxon>Agaricomycotina</taxon>
        <taxon>Agaricomycetes</taxon>
        <taxon>Agaricomycetidae</taxon>
        <taxon>Agaricales</taxon>
        <taxon>Tricholomatineae</taxon>
        <taxon>Clitocybaceae</taxon>
        <taxon>Collybia</taxon>
    </lineage>
</organism>
<feature type="transmembrane region" description="Helical" evidence="7">
    <location>
        <begin position="281"/>
        <end position="301"/>
    </location>
</feature>
<feature type="transmembrane region" description="Helical" evidence="7">
    <location>
        <begin position="174"/>
        <end position="196"/>
    </location>
</feature>
<comment type="subcellular location">
    <subcellularLocation>
        <location evidence="1">Membrane</location>
        <topology evidence="1">Multi-pass membrane protein</topology>
    </subcellularLocation>
</comment>
<evidence type="ECO:0000256" key="4">
    <source>
        <dbReference type="ARBA" id="ARBA00022989"/>
    </source>
</evidence>
<evidence type="ECO:0000256" key="5">
    <source>
        <dbReference type="ARBA" id="ARBA00023136"/>
    </source>
</evidence>
<evidence type="ECO:0000259" key="8">
    <source>
        <dbReference type="PROSITE" id="PS50850"/>
    </source>
</evidence>
<feature type="transmembrane region" description="Helical" evidence="7">
    <location>
        <begin position="430"/>
        <end position="453"/>
    </location>
</feature>
<keyword evidence="3 7" id="KW-0812">Transmembrane</keyword>
<dbReference type="GO" id="GO:0016020">
    <property type="term" value="C:membrane"/>
    <property type="evidence" value="ECO:0007669"/>
    <property type="project" value="UniProtKB-SubCell"/>
</dbReference>
<feature type="transmembrane region" description="Helical" evidence="7">
    <location>
        <begin position="144"/>
        <end position="162"/>
    </location>
</feature>
<evidence type="ECO:0000313" key="10">
    <source>
        <dbReference type="Proteomes" id="UP000807353"/>
    </source>
</evidence>
<keyword evidence="2" id="KW-0813">Transport</keyword>
<dbReference type="PANTHER" id="PTHR43791">
    <property type="entry name" value="PERMEASE-RELATED"/>
    <property type="match status" value="1"/>
</dbReference>
<dbReference type="PROSITE" id="PS50850">
    <property type="entry name" value="MFS"/>
    <property type="match status" value="1"/>
</dbReference>
<dbReference type="Proteomes" id="UP000807353">
    <property type="component" value="Unassembled WGS sequence"/>
</dbReference>
<dbReference type="FunFam" id="1.20.1250.20:FF:000057">
    <property type="entry name" value="MFS general substrate transporter"/>
    <property type="match status" value="1"/>
</dbReference>
<reference evidence="9" key="1">
    <citation type="submission" date="2020-11" db="EMBL/GenBank/DDBJ databases">
        <authorList>
            <consortium name="DOE Joint Genome Institute"/>
            <person name="Ahrendt S."/>
            <person name="Riley R."/>
            <person name="Andreopoulos W."/>
            <person name="Labutti K."/>
            <person name="Pangilinan J."/>
            <person name="Ruiz-Duenas F.J."/>
            <person name="Barrasa J.M."/>
            <person name="Sanchez-Garcia M."/>
            <person name="Camarero S."/>
            <person name="Miyauchi S."/>
            <person name="Serrano A."/>
            <person name="Linde D."/>
            <person name="Babiker R."/>
            <person name="Drula E."/>
            <person name="Ayuso-Fernandez I."/>
            <person name="Pacheco R."/>
            <person name="Padilla G."/>
            <person name="Ferreira P."/>
            <person name="Barriuso J."/>
            <person name="Kellner H."/>
            <person name="Castanera R."/>
            <person name="Alfaro M."/>
            <person name="Ramirez L."/>
            <person name="Pisabarro A.G."/>
            <person name="Kuo A."/>
            <person name="Tritt A."/>
            <person name="Lipzen A."/>
            <person name="He G."/>
            <person name="Yan M."/>
            <person name="Ng V."/>
            <person name="Cullen D."/>
            <person name="Martin F."/>
            <person name="Rosso M.-N."/>
            <person name="Henrissat B."/>
            <person name="Hibbett D."/>
            <person name="Martinez A.T."/>
            <person name="Grigoriev I.V."/>
        </authorList>
    </citation>
    <scope>NUCLEOTIDE SEQUENCE</scope>
    <source>
        <strain evidence="9">CBS 247.69</strain>
    </source>
</reference>
<protein>
    <submittedName>
        <fullName evidence="9">Sugar transporter</fullName>
    </submittedName>
</protein>
<dbReference type="EMBL" id="MU150386">
    <property type="protein sequence ID" value="KAF9457120.1"/>
    <property type="molecule type" value="Genomic_DNA"/>
</dbReference>
<sequence>MASTIQETPSTSTLEKRNGSDDLAGDIEDPESRKVLERKLVRKIDLRISILVVIYILNFIDRSNAASARLRGFEEDLGLHGNQFATILAIYFVGYILMQVPSNMLLSYVKKPSWHLPGSMVIWGLISILTGVTKDFTGVLLCRFFLGFVEAAFFPGALLLLSRWYKREEMGLRTAILFCGLLVSLAFGSLIASGILDTMQGKLGYAAWRWLYFIEGAITIAVAIIAIFILPDFPENSSSWLSPAEQALAIQRMREDARHNLQGEHISEWVGFKMAISDWKIWWLSMTYAAIFLSISFNAYFPTLTATLGYNTTISLLLVAPPPIFISIVSFFYARHSDRTRERFWHIAFAFAVGIAGYIIVISTMNRGARYAGLFLVSCVSAGYIVFLAWISNSIPEPPAKRAVGLAFMSAFAQLGAIGGSYIFPKNWGPTYRISFGISLGASGLVIVMCYIFKLHLESLNRKAQQEEEARGQKEPGFRYLV</sequence>
<dbReference type="Pfam" id="PF07690">
    <property type="entry name" value="MFS_1"/>
    <property type="match status" value="1"/>
</dbReference>
<feature type="transmembrane region" description="Helical" evidence="7">
    <location>
        <begin position="80"/>
        <end position="100"/>
    </location>
</feature>
<gene>
    <name evidence="9" type="ORF">BDZ94DRAFT_1314503</name>
</gene>
<keyword evidence="4 7" id="KW-1133">Transmembrane helix</keyword>
<feature type="transmembrane region" description="Helical" evidence="7">
    <location>
        <begin position="112"/>
        <end position="132"/>
    </location>
</feature>
<dbReference type="InterPro" id="IPR036259">
    <property type="entry name" value="MFS_trans_sf"/>
</dbReference>
<feature type="transmembrane region" description="Helical" evidence="7">
    <location>
        <begin position="345"/>
        <end position="365"/>
    </location>
</feature>
<dbReference type="Gene3D" id="1.20.1250.20">
    <property type="entry name" value="MFS general substrate transporter like domains"/>
    <property type="match status" value="2"/>
</dbReference>
<dbReference type="InterPro" id="IPR020846">
    <property type="entry name" value="MFS_dom"/>
</dbReference>
<feature type="region of interest" description="Disordered" evidence="6">
    <location>
        <begin position="1"/>
        <end position="26"/>
    </location>
</feature>
<keyword evidence="10" id="KW-1185">Reference proteome</keyword>
<dbReference type="FunFam" id="1.20.1250.20:FF:000013">
    <property type="entry name" value="MFS general substrate transporter"/>
    <property type="match status" value="1"/>
</dbReference>
<name>A0A9P6CCG7_9AGAR</name>
<feature type="transmembrane region" description="Helical" evidence="7">
    <location>
        <begin position="313"/>
        <end position="333"/>
    </location>
</feature>
<dbReference type="InterPro" id="IPR011701">
    <property type="entry name" value="MFS"/>
</dbReference>
<feature type="domain" description="Major facilitator superfamily (MFS) profile" evidence="8">
    <location>
        <begin position="47"/>
        <end position="462"/>
    </location>
</feature>
<feature type="transmembrane region" description="Helical" evidence="7">
    <location>
        <begin position="403"/>
        <end position="424"/>
    </location>
</feature>
<accession>A0A9P6CCG7</accession>
<proteinExistence type="predicted"/>
<evidence type="ECO:0000256" key="2">
    <source>
        <dbReference type="ARBA" id="ARBA00022448"/>
    </source>
</evidence>
<evidence type="ECO:0000256" key="7">
    <source>
        <dbReference type="SAM" id="Phobius"/>
    </source>
</evidence>
<evidence type="ECO:0000313" key="9">
    <source>
        <dbReference type="EMBL" id="KAF9457120.1"/>
    </source>
</evidence>
<keyword evidence="5 7" id="KW-0472">Membrane</keyword>
<evidence type="ECO:0000256" key="6">
    <source>
        <dbReference type="SAM" id="MobiDB-lite"/>
    </source>
</evidence>
<feature type="compositionally biased region" description="Polar residues" evidence="6">
    <location>
        <begin position="1"/>
        <end position="13"/>
    </location>
</feature>
<dbReference type="PANTHER" id="PTHR43791:SF6">
    <property type="entry name" value="TRANSPORTER, PUTATIVE (AFU_ORTHOLOGUE AFUA_1G16690)-RELATED"/>
    <property type="match status" value="1"/>
</dbReference>
<evidence type="ECO:0000256" key="3">
    <source>
        <dbReference type="ARBA" id="ARBA00022692"/>
    </source>
</evidence>
<dbReference type="GO" id="GO:0022857">
    <property type="term" value="F:transmembrane transporter activity"/>
    <property type="evidence" value="ECO:0007669"/>
    <property type="project" value="InterPro"/>
</dbReference>
<evidence type="ECO:0000256" key="1">
    <source>
        <dbReference type="ARBA" id="ARBA00004141"/>
    </source>
</evidence>
<keyword evidence="9" id="KW-0762">Sugar transport</keyword>
<dbReference type="OrthoDB" id="2985014at2759"/>
<dbReference type="SUPFAM" id="SSF103473">
    <property type="entry name" value="MFS general substrate transporter"/>
    <property type="match status" value="1"/>
</dbReference>
<feature type="transmembrane region" description="Helical" evidence="7">
    <location>
        <begin position="371"/>
        <end position="391"/>
    </location>
</feature>
<comment type="caution">
    <text evidence="9">The sequence shown here is derived from an EMBL/GenBank/DDBJ whole genome shotgun (WGS) entry which is preliminary data.</text>
</comment>
<feature type="transmembrane region" description="Helical" evidence="7">
    <location>
        <begin position="208"/>
        <end position="230"/>
    </location>
</feature>
<dbReference type="AlphaFoldDB" id="A0A9P6CCG7"/>